<dbReference type="Pfam" id="PF06458">
    <property type="entry name" value="MucBP"/>
    <property type="match status" value="1"/>
</dbReference>
<name>A0A7G9GIS2_9FIRM</name>
<proteinExistence type="predicted"/>
<gene>
    <name evidence="6" type="ORF">H9Q80_10400</name>
</gene>
<feature type="compositionally biased region" description="Low complexity" evidence="2">
    <location>
        <begin position="219"/>
        <end position="228"/>
    </location>
</feature>
<keyword evidence="3" id="KW-1133">Transmembrane helix</keyword>
<evidence type="ECO:0000256" key="2">
    <source>
        <dbReference type="SAM" id="MobiDB-lite"/>
    </source>
</evidence>
<evidence type="ECO:0000259" key="5">
    <source>
        <dbReference type="Pfam" id="PF06458"/>
    </source>
</evidence>
<evidence type="ECO:0000313" key="7">
    <source>
        <dbReference type="Proteomes" id="UP000515856"/>
    </source>
</evidence>
<keyword evidence="7" id="KW-1185">Reference proteome</keyword>
<dbReference type="RefSeq" id="WP_117454467.1">
    <property type="nucleotide sequence ID" value="NZ_CP060636.1"/>
</dbReference>
<dbReference type="Proteomes" id="UP000515856">
    <property type="component" value="Chromosome"/>
</dbReference>
<accession>A0A7G9GIS2</accession>
<feature type="region of interest" description="Disordered" evidence="2">
    <location>
        <begin position="191"/>
        <end position="256"/>
    </location>
</feature>
<evidence type="ECO:0000313" key="6">
    <source>
        <dbReference type="EMBL" id="QNM10704.1"/>
    </source>
</evidence>
<keyword evidence="3" id="KW-0812">Transmembrane</keyword>
<dbReference type="Gene3D" id="3.10.20.320">
    <property type="entry name" value="Putative peptidoglycan bound protein (lpxtg motif)"/>
    <property type="match status" value="1"/>
</dbReference>
<feature type="chain" id="PRO_5028995084" evidence="4">
    <location>
        <begin position="32"/>
        <end position="291"/>
    </location>
</feature>
<dbReference type="InterPro" id="IPR009459">
    <property type="entry name" value="MucBP_dom"/>
</dbReference>
<evidence type="ECO:0000256" key="4">
    <source>
        <dbReference type="SAM" id="SignalP"/>
    </source>
</evidence>
<dbReference type="EMBL" id="CP060636">
    <property type="protein sequence ID" value="QNM10704.1"/>
    <property type="molecule type" value="Genomic_DNA"/>
</dbReference>
<keyword evidence="3" id="KW-0472">Membrane</keyword>
<keyword evidence="4" id="KW-0732">Signal</keyword>
<dbReference type="PROSITE" id="PS51257">
    <property type="entry name" value="PROKAR_LIPOPROTEIN"/>
    <property type="match status" value="1"/>
</dbReference>
<dbReference type="KEGG" id="ehn:H9Q80_10400"/>
<feature type="transmembrane region" description="Helical" evidence="3">
    <location>
        <begin position="258"/>
        <end position="280"/>
    </location>
</feature>
<feature type="compositionally biased region" description="Low complexity" evidence="2">
    <location>
        <begin position="191"/>
        <end position="202"/>
    </location>
</feature>
<feature type="signal peptide" evidence="4">
    <location>
        <begin position="1"/>
        <end position="31"/>
    </location>
</feature>
<organism evidence="6 7">
    <name type="scientific">[Eubacterium] hominis</name>
    <dbReference type="NCBI Taxonomy" id="2764325"/>
    <lineage>
        <taxon>Bacteria</taxon>
        <taxon>Bacillati</taxon>
        <taxon>Bacillota</taxon>
        <taxon>Erysipelotrichia</taxon>
        <taxon>Erysipelotrichales</taxon>
        <taxon>Erysipelotrichaceae</taxon>
        <taxon>Amedibacillus</taxon>
    </lineage>
</organism>
<sequence length="291" mass="32052">MKKRNRFLTALSGIVMACLFLLPISTTDIKAAEYEIVFKAGSHGSVDGQKEVSYHLSTNDVFPNEPTVSAEEGYVFKGWSKQLPSVGSKVTGKQVYVAKYGVLIDGVSYTVRYVDENKTDIATPKTMLGERGTQIVERAKTVPGYTYQQAEQTFTLKDGMEIQFVYTLTNPNEVIRYETITQEEVVNQVVPQENGNQNNVTPTPNPNPTPAPNPDVVIPDDNQPNGDGNNDKDTDKDKDQTDINDQETPEGDGKGNDYAMLAGGLGILVVAGIAIIFMYWNKKRQNNEANS</sequence>
<keyword evidence="1" id="KW-0677">Repeat</keyword>
<feature type="compositionally biased region" description="Pro residues" evidence="2">
    <location>
        <begin position="203"/>
        <end position="213"/>
    </location>
</feature>
<evidence type="ECO:0000256" key="3">
    <source>
        <dbReference type="SAM" id="Phobius"/>
    </source>
</evidence>
<feature type="compositionally biased region" description="Basic and acidic residues" evidence="2">
    <location>
        <begin position="229"/>
        <end position="241"/>
    </location>
</feature>
<protein>
    <submittedName>
        <fullName evidence="6">MucBP domain-containing protein</fullName>
    </submittedName>
</protein>
<feature type="domain" description="MucBP" evidence="5">
    <location>
        <begin position="110"/>
        <end position="167"/>
    </location>
</feature>
<reference evidence="6 7" key="1">
    <citation type="submission" date="2020-08" db="EMBL/GenBank/DDBJ databases">
        <authorList>
            <person name="Liu C."/>
            <person name="Sun Q."/>
        </authorList>
    </citation>
    <scope>NUCLEOTIDE SEQUENCE [LARGE SCALE GENOMIC DNA]</scope>
    <source>
        <strain evidence="6 7">NSJ-61</strain>
    </source>
</reference>
<evidence type="ECO:0000256" key="1">
    <source>
        <dbReference type="ARBA" id="ARBA00022737"/>
    </source>
</evidence>
<dbReference type="AlphaFoldDB" id="A0A7G9GIS2"/>